<feature type="region of interest" description="Disordered" evidence="1">
    <location>
        <begin position="1"/>
        <end position="65"/>
    </location>
</feature>
<reference evidence="2 4" key="1">
    <citation type="submission" date="2015-11" db="EMBL/GenBank/DDBJ databases">
        <title>Genomic analysis of 38 Legionella species identifies large and diverse effector repertoires.</title>
        <authorList>
            <person name="Burstein D."/>
            <person name="Amaro F."/>
            <person name="Zusman T."/>
            <person name="Lifshitz Z."/>
            <person name="Cohen O."/>
            <person name="Gilbert J.A."/>
            <person name="Pupko T."/>
            <person name="Shuman H.A."/>
            <person name="Segal G."/>
        </authorList>
    </citation>
    <scope>NUCLEOTIDE SEQUENCE [LARGE SCALE GENOMIC DNA]</scope>
    <source>
        <strain evidence="2 4">CDC#1407-AL-14</strain>
    </source>
</reference>
<evidence type="ECO:0000313" key="5">
    <source>
        <dbReference type="Proteomes" id="UP000255066"/>
    </source>
</evidence>
<proteinExistence type="predicted"/>
<dbReference type="AlphaFoldDB" id="A0A378ILX5"/>
<feature type="compositionally biased region" description="Basic and acidic residues" evidence="1">
    <location>
        <begin position="1"/>
        <end position="16"/>
    </location>
</feature>
<dbReference type="RefSeq" id="WP_058522607.1">
    <property type="nucleotide sequence ID" value="NZ_LNXT01000005.1"/>
</dbReference>
<evidence type="ECO:0000256" key="1">
    <source>
        <dbReference type="SAM" id="MobiDB-lite"/>
    </source>
</evidence>
<sequence>MTMDTDALKKLKEKRGNSSGEQDIDALFRQTNELQDQELAKKEEQREKYNPFAEDEFESFNPDEN</sequence>
<feature type="compositionally biased region" description="Acidic residues" evidence="1">
    <location>
        <begin position="53"/>
        <end position="65"/>
    </location>
</feature>
<name>A0A378ILX5_9GAMM</name>
<gene>
    <name evidence="2" type="ORF">Lbir_0491</name>
    <name evidence="3" type="ORF">NCTC12437_02933</name>
</gene>
<keyword evidence="4" id="KW-1185">Reference proteome</keyword>
<organism evidence="3 5">
    <name type="scientific">Legionella birminghamensis</name>
    <dbReference type="NCBI Taxonomy" id="28083"/>
    <lineage>
        <taxon>Bacteria</taxon>
        <taxon>Pseudomonadati</taxon>
        <taxon>Pseudomonadota</taxon>
        <taxon>Gammaproteobacteria</taxon>
        <taxon>Legionellales</taxon>
        <taxon>Legionellaceae</taxon>
        <taxon>Legionella</taxon>
    </lineage>
</organism>
<dbReference type="Proteomes" id="UP000255066">
    <property type="component" value="Unassembled WGS sequence"/>
</dbReference>
<evidence type="ECO:0000313" key="4">
    <source>
        <dbReference type="Proteomes" id="UP000054735"/>
    </source>
</evidence>
<evidence type="ECO:0000313" key="2">
    <source>
        <dbReference type="EMBL" id="KTC75346.1"/>
    </source>
</evidence>
<evidence type="ECO:0000313" key="3">
    <source>
        <dbReference type="EMBL" id="STX33114.1"/>
    </source>
</evidence>
<reference evidence="3 5" key="2">
    <citation type="submission" date="2018-06" db="EMBL/GenBank/DDBJ databases">
        <authorList>
            <consortium name="Pathogen Informatics"/>
            <person name="Doyle S."/>
        </authorList>
    </citation>
    <scope>NUCLEOTIDE SEQUENCE [LARGE SCALE GENOMIC DNA]</scope>
    <source>
        <strain evidence="3 5">NCTC12437</strain>
    </source>
</reference>
<accession>A0A378ILX5</accession>
<protein>
    <submittedName>
        <fullName evidence="3">Uncharacterized protein</fullName>
    </submittedName>
</protein>
<dbReference type="EMBL" id="UGNW01000001">
    <property type="protein sequence ID" value="STX33114.1"/>
    <property type="molecule type" value="Genomic_DNA"/>
</dbReference>
<dbReference type="STRING" id="28083.Lbir_0491"/>
<feature type="compositionally biased region" description="Basic and acidic residues" evidence="1">
    <location>
        <begin position="38"/>
        <end position="49"/>
    </location>
</feature>
<dbReference type="Proteomes" id="UP000054735">
    <property type="component" value="Unassembled WGS sequence"/>
</dbReference>
<dbReference type="EMBL" id="LNXT01000005">
    <property type="protein sequence ID" value="KTC75346.1"/>
    <property type="molecule type" value="Genomic_DNA"/>
</dbReference>